<dbReference type="HAMAP" id="MF_01057">
    <property type="entry name" value="tRNA_methyltr_TrmB"/>
    <property type="match status" value="1"/>
</dbReference>
<evidence type="ECO:0000256" key="7">
    <source>
        <dbReference type="HAMAP-Rule" id="MF_01057"/>
    </source>
</evidence>
<dbReference type="RefSeq" id="WP_066643260.1">
    <property type="nucleotide sequence ID" value="NZ_VWXL01000089.1"/>
</dbReference>
<evidence type="ECO:0000256" key="3">
    <source>
        <dbReference type="ARBA" id="ARBA00022603"/>
    </source>
</evidence>
<feature type="binding site" evidence="7">
    <location>
        <position position="43"/>
    </location>
    <ligand>
        <name>S-adenosyl-L-methionine</name>
        <dbReference type="ChEBI" id="CHEBI:59789"/>
    </ligand>
</feature>
<evidence type="ECO:0000256" key="5">
    <source>
        <dbReference type="ARBA" id="ARBA00022691"/>
    </source>
</evidence>
<keyword evidence="3 7" id="KW-0489">Methyltransferase</keyword>
<dbReference type="OrthoDB" id="9802090at2"/>
<comment type="similarity">
    <text evidence="7">Belongs to the class I-like SAM-binding methyltransferase superfamily. TrmB family.</text>
</comment>
<name>A0A6N8I2M5_9FIRM</name>
<dbReference type="InterPro" id="IPR029063">
    <property type="entry name" value="SAM-dependent_MTases_sf"/>
</dbReference>
<comment type="caution">
    <text evidence="7">Lacks conserved residue(s) required for the propagation of feature annotation.</text>
</comment>
<evidence type="ECO:0000256" key="6">
    <source>
        <dbReference type="ARBA" id="ARBA00022694"/>
    </source>
</evidence>
<evidence type="ECO:0000313" key="9">
    <source>
        <dbReference type="Proteomes" id="UP000469440"/>
    </source>
</evidence>
<dbReference type="CDD" id="cd02440">
    <property type="entry name" value="AdoMet_MTases"/>
    <property type="match status" value="1"/>
</dbReference>
<dbReference type="NCBIfam" id="NF001080">
    <property type="entry name" value="PRK00121.2-2"/>
    <property type="match status" value="1"/>
</dbReference>
<dbReference type="EC" id="2.1.1.33" evidence="7"/>
<dbReference type="InterPro" id="IPR055361">
    <property type="entry name" value="tRNA_methyltr_TrmB_bact"/>
</dbReference>
<evidence type="ECO:0000256" key="1">
    <source>
        <dbReference type="ARBA" id="ARBA00000142"/>
    </source>
</evidence>
<dbReference type="AlphaFoldDB" id="A0A6N8I2M5"/>
<keyword evidence="4 7" id="KW-0808">Transferase</keyword>
<dbReference type="GO" id="GO:0008176">
    <property type="term" value="F:tRNA (guanine(46)-N7)-methyltransferase activity"/>
    <property type="evidence" value="ECO:0007669"/>
    <property type="project" value="UniProtKB-UniRule"/>
</dbReference>
<comment type="pathway">
    <text evidence="7">tRNA modification; N(7)-methylguanine-tRNA biosynthesis.</text>
</comment>
<feature type="binding site" evidence="7">
    <location>
        <position position="101"/>
    </location>
    <ligand>
        <name>S-adenosyl-L-methionine</name>
        <dbReference type="ChEBI" id="CHEBI:59789"/>
    </ligand>
</feature>
<proteinExistence type="inferred from homology"/>
<evidence type="ECO:0000313" key="8">
    <source>
        <dbReference type="EMBL" id="MVB12386.1"/>
    </source>
</evidence>
<organism evidence="8 9">
    <name type="scientific">Caproicibacter fermentans</name>
    <dbReference type="NCBI Taxonomy" id="2576756"/>
    <lineage>
        <taxon>Bacteria</taxon>
        <taxon>Bacillati</taxon>
        <taxon>Bacillota</taxon>
        <taxon>Clostridia</taxon>
        <taxon>Eubacteriales</taxon>
        <taxon>Acutalibacteraceae</taxon>
        <taxon>Caproicibacter</taxon>
    </lineage>
</organism>
<dbReference type="PANTHER" id="PTHR23417:SF14">
    <property type="entry name" value="PENTACOTRIPEPTIDE-REPEAT REGION OF PRORP DOMAIN-CONTAINING PROTEIN"/>
    <property type="match status" value="1"/>
</dbReference>
<dbReference type="Pfam" id="PF02390">
    <property type="entry name" value="Methyltransf_4"/>
    <property type="match status" value="1"/>
</dbReference>
<evidence type="ECO:0000256" key="2">
    <source>
        <dbReference type="ARBA" id="ARBA00003015"/>
    </source>
</evidence>
<keyword evidence="6 7" id="KW-0819">tRNA processing</keyword>
<dbReference type="EMBL" id="VWXL01000089">
    <property type="protein sequence ID" value="MVB12386.1"/>
    <property type="molecule type" value="Genomic_DNA"/>
</dbReference>
<comment type="function">
    <text evidence="2 7">Catalyzes the formation of N(7)-methylguanine at position 46 (m7G46) in tRNA.</text>
</comment>
<comment type="catalytic activity">
    <reaction evidence="1 7">
        <text>guanosine(46) in tRNA + S-adenosyl-L-methionine = N(7)-methylguanosine(46) in tRNA + S-adenosyl-L-homocysteine</text>
        <dbReference type="Rhea" id="RHEA:42708"/>
        <dbReference type="Rhea" id="RHEA-COMP:10188"/>
        <dbReference type="Rhea" id="RHEA-COMP:10189"/>
        <dbReference type="ChEBI" id="CHEBI:57856"/>
        <dbReference type="ChEBI" id="CHEBI:59789"/>
        <dbReference type="ChEBI" id="CHEBI:74269"/>
        <dbReference type="ChEBI" id="CHEBI:74480"/>
        <dbReference type="EC" id="2.1.1.33"/>
    </reaction>
</comment>
<reference evidence="8 9" key="1">
    <citation type="submission" date="2019-09" db="EMBL/GenBank/DDBJ databases">
        <title>Genome sequence of Clostridium sp. EA1.</title>
        <authorList>
            <person name="Poehlein A."/>
            <person name="Bengelsdorf F.R."/>
            <person name="Daniel R."/>
        </authorList>
    </citation>
    <scope>NUCLEOTIDE SEQUENCE [LARGE SCALE GENOMIC DNA]</scope>
    <source>
        <strain evidence="8 9">EA1</strain>
    </source>
</reference>
<dbReference type="PROSITE" id="PS51625">
    <property type="entry name" value="SAM_MT_TRMB"/>
    <property type="match status" value="1"/>
</dbReference>
<dbReference type="PANTHER" id="PTHR23417">
    <property type="entry name" value="3-DEOXY-D-MANNO-OCTULOSONIC-ACID TRANSFERASE/TRNA GUANINE-N 7 - -METHYLTRANSFERASE"/>
    <property type="match status" value="1"/>
</dbReference>
<comment type="caution">
    <text evidence="8">The sequence shown here is derived from an EMBL/GenBank/DDBJ whole genome shotgun (WGS) entry which is preliminary data.</text>
</comment>
<sequence>MRMRTKHWAAPELNACPYFYRKPEQYLGRWHSLFARRQPVYLELGCGKGLFLAGAAPRNPQINYLGIDLKDAVLGPARRNIEQAFREAGRPVDNVILTALNIEQIQNAMGPQDQVSRIYIHFCNPWPRKKHKKRRLTHPRQLVHYRQLLVPGGELHFKTDDDELYEDTKEYLESCGFEILTQTKDLYADPPADNIQTEHEKMFLQQGIRIKALTARMLSDPDCEPQPS</sequence>
<feature type="binding site" evidence="7">
    <location>
        <position position="160"/>
    </location>
    <ligand>
        <name>substrate</name>
    </ligand>
</feature>
<feature type="binding site" evidence="7">
    <location>
        <position position="124"/>
    </location>
    <ligand>
        <name>S-adenosyl-L-methionine</name>
        <dbReference type="ChEBI" id="CHEBI:59789"/>
    </ligand>
</feature>
<dbReference type="GO" id="GO:0043527">
    <property type="term" value="C:tRNA methyltransferase complex"/>
    <property type="evidence" value="ECO:0007669"/>
    <property type="project" value="TreeGrafter"/>
</dbReference>
<keyword evidence="9" id="KW-1185">Reference proteome</keyword>
<feature type="binding site" evidence="7">
    <location>
        <position position="68"/>
    </location>
    <ligand>
        <name>S-adenosyl-L-methionine</name>
        <dbReference type="ChEBI" id="CHEBI:59789"/>
    </ligand>
</feature>
<keyword evidence="5 7" id="KW-0949">S-adenosyl-L-methionine</keyword>
<dbReference type="NCBIfam" id="TIGR00091">
    <property type="entry name" value="tRNA (guanosine(46)-N7)-methyltransferase TrmB"/>
    <property type="match status" value="1"/>
</dbReference>
<accession>A0A6N8I2M5</accession>
<gene>
    <name evidence="7 8" type="primary">trmB</name>
    <name evidence="8" type="ORF">CAFE_31210</name>
</gene>
<dbReference type="SUPFAM" id="SSF53335">
    <property type="entry name" value="S-adenosyl-L-methionine-dependent methyltransferases"/>
    <property type="match status" value="1"/>
</dbReference>
<dbReference type="Proteomes" id="UP000469440">
    <property type="component" value="Unassembled WGS sequence"/>
</dbReference>
<protein>
    <recommendedName>
        <fullName evidence="7">tRNA (guanine-N(7)-)-methyltransferase</fullName>
        <ecNumber evidence="7">2.1.1.33</ecNumber>
    </recommendedName>
    <alternativeName>
        <fullName evidence="7">tRNA (guanine(46)-N(7))-methyltransferase</fullName>
    </alternativeName>
    <alternativeName>
        <fullName evidence="7">tRNA(m7G46)-methyltransferase</fullName>
    </alternativeName>
</protein>
<dbReference type="InterPro" id="IPR003358">
    <property type="entry name" value="tRNA_(Gua-N-7)_MeTrfase_Trmb"/>
</dbReference>
<dbReference type="UniPathway" id="UPA00989"/>
<evidence type="ECO:0000256" key="4">
    <source>
        <dbReference type="ARBA" id="ARBA00022679"/>
    </source>
</evidence>
<dbReference type="Gene3D" id="3.40.50.150">
    <property type="entry name" value="Vaccinia Virus protein VP39"/>
    <property type="match status" value="1"/>
</dbReference>